<dbReference type="InterPro" id="IPR029063">
    <property type="entry name" value="SAM-dependent_MTases_sf"/>
</dbReference>
<evidence type="ECO:0000313" key="2">
    <source>
        <dbReference type="Proteomes" id="UP001589844"/>
    </source>
</evidence>
<gene>
    <name evidence="1" type="ORF">ACFFJH_04875</name>
</gene>
<dbReference type="Proteomes" id="UP001589844">
    <property type="component" value="Unassembled WGS sequence"/>
</dbReference>
<accession>A0ABV6IBF8</accession>
<keyword evidence="1" id="KW-0489">Methyltransferase</keyword>
<keyword evidence="1" id="KW-0808">Transferase</keyword>
<dbReference type="CDD" id="cd02440">
    <property type="entry name" value="AdoMet_MTases"/>
    <property type="match status" value="1"/>
</dbReference>
<organism evidence="1 2">
    <name type="scientific">Undibacterium danionis</name>
    <dbReference type="NCBI Taxonomy" id="1812100"/>
    <lineage>
        <taxon>Bacteria</taxon>
        <taxon>Pseudomonadati</taxon>
        <taxon>Pseudomonadota</taxon>
        <taxon>Betaproteobacteria</taxon>
        <taxon>Burkholderiales</taxon>
        <taxon>Oxalobacteraceae</taxon>
        <taxon>Undibacterium</taxon>
    </lineage>
</organism>
<name>A0ABV6IBF8_9BURK</name>
<dbReference type="GO" id="GO:0032259">
    <property type="term" value="P:methylation"/>
    <property type="evidence" value="ECO:0007669"/>
    <property type="project" value="UniProtKB-KW"/>
</dbReference>
<dbReference type="Gene3D" id="3.40.50.150">
    <property type="entry name" value="Vaccinia Virus protein VP39"/>
    <property type="match status" value="1"/>
</dbReference>
<dbReference type="SUPFAM" id="SSF53335">
    <property type="entry name" value="S-adenosyl-L-methionine-dependent methyltransferases"/>
    <property type="match status" value="1"/>
</dbReference>
<comment type="caution">
    <text evidence="1">The sequence shown here is derived from an EMBL/GenBank/DDBJ whole genome shotgun (WGS) entry which is preliminary data.</text>
</comment>
<evidence type="ECO:0000313" key="1">
    <source>
        <dbReference type="EMBL" id="MFC0349127.1"/>
    </source>
</evidence>
<dbReference type="EMBL" id="JBHLXJ010000004">
    <property type="protein sequence ID" value="MFC0349127.1"/>
    <property type="molecule type" value="Genomic_DNA"/>
</dbReference>
<sequence>MHEASKALSRRLHDNRFSTRYFVGNGIDIGCGPDPISQYAEQFPLMRQVKNWDMPDGDAQYLANAADASFDFVHSSHCLEHMHDPKIALSNWLRVLKSNGHMVITIPDEDLYEQGVFPSSFNHDHKWTFTLHKKKSWSPKSINLFDLLAEFTDQIQILKVELLDANYRYRLGRFDQTLTPVAEAGIECILRKLPDAEKVAMGRYTSTRPTLAK</sequence>
<reference evidence="1 2" key="1">
    <citation type="submission" date="2024-09" db="EMBL/GenBank/DDBJ databases">
        <authorList>
            <person name="Sun Q."/>
            <person name="Mori K."/>
        </authorList>
    </citation>
    <scope>NUCLEOTIDE SEQUENCE [LARGE SCALE GENOMIC DNA]</scope>
    <source>
        <strain evidence="1 2">CCM 8677</strain>
    </source>
</reference>
<protein>
    <submittedName>
        <fullName evidence="1">Methyltransferase domain-containing protein</fullName>
    </submittedName>
</protein>
<dbReference type="Pfam" id="PF13489">
    <property type="entry name" value="Methyltransf_23"/>
    <property type="match status" value="1"/>
</dbReference>
<dbReference type="GO" id="GO:0008168">
    <property type="term" value="F:methyltransferase activity"/>
    <property type="evidence" value="ECO:0007669"/>
    <property type="project" value="UniProtKB-KW"/>
</dbReference>
<dbReference type="RefSeq" id="WP_390210492.1">
    <property type="nucleotide sequence ID" value="NZ_JBHLXJ010000004.1"/>
</dbReference>
<proteinExistence type="predicted"/>
<keyword evidence="2" id="KW-1185">Reference proteome</keyword>